<reference evidence="1" key="1">
    <citation type="journal article" date="2023" name="G3 (Bethesda)">
        <title>Whole genome assembly and annotation of the endangered Caribbean coral Acropora cervicornis.</title>
        <authorList>
            <person name="Selwyn J.D."/>
            <person name="Vollmer S.V."/>
        </authorList>
    </citation>
    <scope>NUCLEOTIDE SEQUENCE</scope>
    <source>
        <strain evidence="1">K2</strain>
    </source>
</reference>
<protein>
    <submittedName>
        <fullName evidence="1">Uncharacterized protein</fullName>
    </submittedName>
</protein>
<reference evidence="1" key="2">
    <citation type="journal article" date="2023" name="Science">
        <title>Genomic signatures of disease resistance in endangered staghorn corals.</title>
        <authorList>
            <person name="Vollmer S.V."/>
            <person name="Selwyn J.D."/>
            <person name="Despard B.A."/>
            <person name="Roesel C.L."/>
        </authorList>
    </citation>
    <scope>NUCLEOTIDE SEQUENCE</scope>
    <source>
        <strain evidence="1">K2</strain>
    </source>
</reference>
<evidence type="ECO:0000313" key="2">
    <source>
        <dbReference type="Proteomes" id="UP001249851"/>
    </source>
</evidence>
<accession>A0AAD9V1N4</accession>
<gene>
    <name evidence="1" type="ORF">P5673_019933</name>
</gene>
<dbReference type="EMBL" id="JARQWQ010000047">
    <property type="protein sequence ID" value="KAK2557943.1"/>
    <property type="molecule type" value="Genomic_DNA"/>
</dbReference>
<dbReference type="AlphaFoldDB" id="A0AAD9V1N4"/>
<comment type="caution">
    <text evidence="1">The sequence shown here is derived from an EMBL/GenBank/DDBJ whole genome shotgun (WGS) entry which is preliminary data.</text>
</comment>
<dbReference type="Proteomes" id="UP001249851">
    <property type="component" value="Unassembled WGS sequence"/>
</dbReference>
<sequence length="88" mass="10149">MVLLVQTACKFTIKQSLDQQSIITLYKIIAKKKLTWVQPCRDLKKNIWPLLNAPIHLTHIFLQTGHKKDDRCTVLYEKSTPNTGTAEQ</sequence>
<organism evidence="1 2">
    <name type="scientific">Acropora cervicornis</name>
    <name type="common">Staghorn coral</name>
    <dbReference type="NCBI Taxonomy" id="6130"/>
    <lineage>
        <taxon>Eukaryota</taxon>
        <taxon>Metazoa</taxon>
        <taxon>Cnidaria</taxon>
        <taxon>Anthozoa</taxon>
        <taxon>Hexacorallia</taxon>
        <taxon>Scleractinia</taxon>
        <taxon>Astrocoeniina</taxon>
        <taxon>Acroporidae</taxon>
        <taxon>Acropora</taxon>
    </lineage>
</organism>
<evidence type="ECO:0000313" key="1">
    <source>
        <dbReference type="EMBL" id="KAK2557943.1"/>
    </source>
</evidence>
<name>A0AAD9V1N4_ACRCE</name>
<keyword evidence="2" id="KW-1185">Reference proteome</keyword>
<proteinExistence type="predicted"/>